<accession>A0A8T2R7H0</accession>
<dbReference type="AlphaFoldDB" id="A0A8T2R7H0"/>
<keyword evidence="2" id="KW-1185">Reference proteome</keyword>
<comment type="caution">
    <text evidence="1">The sequence shown here is derived from an EMBL/GenBank/DDBJ whole genome shotgun (WGS) entry which is preliminary data.</text>
</comment>
<dbReference type="EMBL" id="CM035434">
    <property type="protein sequence ID" value="KAH7291668.1"/>
    <property type="molecule type" value="Genomic_DNA"/>
</dbReference>
<name>A0A8T2R7H0_CERRI</name>
<sequence length="130" mass="14531">MFSKFCIALSLSHSLSFSLTHTHKLCSVLTTVELLRFLEILIASNIATESTISLHPISAMDSEACYSRSLSSANCLTIMAIMAKEDFRRTLLLSAKNQDAVLQKERYTFIQRLSLQMIISYCSFAINAAQ</sequence>
<gene>
    <name evidence="1" type="ORF">KP509_29G027800</name>
</gene>
<organism evidence="1 2">
    <name type="scientific">Ceratopteris richardii</name>
    <name type="common">Triangle waterfern</name>
    <dbReference type="NCBI Taxonomy" id="49495"/>
    <lineage>
        <taxon>Eukaryota</taxon>
        <taxon>Viridiplantae</taxon>
        <taxon>Streptophyta</taxon>
        <taxon>Embryophyta</taxon>
        <taxon>Tracheophyta</taxon>
        <taxon>Polypodiopsida</taxon>
        <taxon>Polypodiidae</taxon>
        <taxon>Polypodiales</taxon>
        <taxon>Pteridineae</taxon>
        <taxon>Pteridaceae</taxon>
        <taxon>Parkerioideae</taxon>
        <taxon>Ceratopteris</taxon>
    </lineage>
</organism>
<dbReference type="Proteomes" id="UP000825935">
    <property type="component" value="Chromosome 29"/>
</dbReference>
<evidence type="ECO:0000313" key="2">
    <source>
        <dbReference type="Proteomes" id="UP000825935"/>
    </source>
</evidence>
<evidence type="ECO:0000313" key="1">
    <source>
        <dbReference type="EMBL" id="KAH7291668.1"/>
    </source>
</evidence>
<proteinExistence type="predicted"/>
<reference evidence="1" key="1">
    <citation type="submission" date="2021-08" db="EMBL/GenBank/DDBJ databases">
        <title>WGS assembly of Ceratopteris richardii.</title>
        <authorList>
            <person name="Marchant D.B."/>
            <person name="Chen G."/>
            <person name="Jenkins J."/>
            <person name="Shu S."/>
            <person name="Leebens-Mack J."/>
            <person name="Grimwood J."/>
            <person name="Schmutz J."/>
            <person name="Soltis P."/>
            <person name="Soltis D."/>
            <person name="Chen Z.-H."/>
        </authorList>
    </citation>
    <scope>NUCLEOTIDE SEQUENCE</scope>
    <source>
        <strain evidence="1">Whitten #5841</strain>
        <tissue evidence="1">Leaf</tissue>
    </source>
</reference>
<protein>
    <submittedName>
        <fullName evidence="1">Uncharacterized protein</fullName>
    </submittedName>
</protein>